<proteinExistence type="predicted"/>
<accession>A0A5B7GQA3</accession>
<feature type="region of interest" description="Disordered" evidence="1">
    <location>
        <begin position="49"/>
        <end position="92"/>
    </location>
</feature>
<gene>
    <name evidence="2" type="ORF">E2C01_053801</name>
</gene>
<evidence type="ECO:0000256" key="1">
    <source>
        <dbReference type="SAM" id="MobiDB-lite"/>
    </source>
</evidence>
<reference evidence="2 3" key="1">
    <citation type="submission" date="2019-05" db="EMBL/GenBank/DDBJ databases">
        <title>Another draft genome of Portunus trituberculatus and its Hox gene families provides insights of decapod evolution.</title>
        <authorList>
            <person name="Jeong J.-H."/>
            <person name="Song I."/>
            <person name="Kim S."/>
            <person name="Choi T."/>
            <person name="Kim D."/>
            <person name="Ryu S."/>
            <person name="Kim W."/>
        </authorList>
    </citation>
    <scope>NUCLEOTIDE SEQUENCE [LARGE SCALE GENOMIC DNA]</scope>
    <source>
        <tissue evidence="2">Muscle</tissue>
    </source>
</reference>
<dbReference type="AlphaFoldDB" id="A0A5B7GQA3"/>
<dbReference type="EMBL" id="VSRR010016862">
    <property type="protein sequence ID" value="MPC59773.1"/>
    <property type="molecule type" value="Genomic_DNA"/>
</dbReference>
<evidence type="ECO:0000313" key="3">
    <source>
        <dbReference type="Proteomes" id="UP000324222"/>
    </source>
</evidence>
<evidence type="ECO:0000313" key="2">
    <source>
        <dbReference type="EMBL" id="MPC59773.1"/>
    </source>
</evidence>
<comment type="caution">
    <text evidence="2">The sequence shown here is derived from an EMBL/GenBank/DDBJ whole genome shotgun (WGS) entry which is preliminary data.</text>
</comment>
<dbReference type="Proteomes" id="UP000324222">
    <property type="component" value="Unassembled WGS sequence"/>
</dbReference>
<protein>
    <submittedName>
        <fullName evidence="2">Uncharacterized protein</fullName>
    </submittedName>
</protein>
<name>A0A5B7GQA3_PORTR</name>
<organism evidence="2 3">
    <name type="scientific">Portunus trituberculatus</name>
    <name type="common">Swimming crab</name>
    <name type="synonym">Neptunus trituberculatus</name>
    <dbReference type="NCBI Taxonomy" id="210409"/>
    <lineage>
        <taxon>Eukaryota</taxon>
        <taxon>Metazoa</taxon>
        <taxon>Ecdysozoa</taxon>
        <taxon>Arthropoda</taxon>
        <taxon>Crustacea</taxon>
        <taxon>Multicrustacea</taxon>
        <taxon>Malacostraca</taxon>
        <taxon>Eumalacostraca</taxon>
        <taxon>Eucarida</taxon>
        <taxon>Decapoda</taxon>
        <taxon>Pleocyemata</taxon>
        <taxon>Brachyura</taxon>
        <taxon>Eubrachyura</taxon>
        <taxon>Portunoidea</taxon>
        <taxon>Portunidae</taxon>
        <taxon>Portuninae</taxon>
        <taxon>Portunus</taxon>
    </lineage>
</organism>
<keyword evidence="3" id="KW-1185">Reference proteome</keyword>
<sequence>MTQEAVAAAAPSHYRTAFPKLTFTCRAAAPTRHQGTERGDEGERVRLRAEATRHRPGPLNAPLKEACGEGEAGSPLERHGPGIALPVREEGG</sequence>